<dbReference type="Gene3D" id="3.90.1490.10">
    <property type="entry name" value="putative n-type atp pyrophosphatase, domain 2"/>
    <property type="match status" value="1"/>
</dbReference>
<dbReference type="Pfam" id="PF01902">
    <property type="entry name" value="Diphthami_syn_2"/>
    <property type="match status" value="1"/>
</dbReference>
<dbReference type="InterPro" id="IPR014729">
    <property type="entry name" value="Rossmann-like_a/b/a_fold"/>
</dbReference>
<dbReference type="InterPro" id="IPR002761">
    <property type="entry name" value="Diphthami_syn_dom"/>
</dbReference>
<dbReference type="NCBIfam" id="TIGR00290">
    <property type="entry name" value="MJ0570_dom"/>
    <property type="match status" value="1"/>
</dbReference>
<evidence type="ECO:0000256" key="2">
    <source>
        <dbReference type="ARBA" id="ARBA00018426"/>
    </source>
</evidence>
<evidence type="ECO:0000313" key="8">
    <source>
        <dbReference type="Proteomes" id="UP001628156"/>
    </source>
</evidence>
<dbReference type="Gene3D" id="3.40.50.620">
    <property type="entry name" value="HUPs"/>
    <property type="match status" value="1"/>
</dbReference>
<evidence type="ECO:0000256" key="1">
    <source>
        <dbReference type="ARBA" id="ARBA00012089"/>
    </source>
</evidence>
<evidence type="ECO:0000256" key="4">
    <source>
        <dbReference type="ARBA" id="ARBA00031552"/>
    </source>
</evidence>
<comment type="caution">
    <text evidence="7">The sequence shown here is derived from an EMBL/GenBank/DDBJ whole genome shotgun (WGS) entry which is preliminary data.</text>
</comment>
<dbReference type="CDD" id="cd01994">
    <property type="entry name" value="AANH_PF0828-like"/>
    <property type="match status" value="1"/>
</dbReference>
<sequence>MSHCVALLSGGKDSVYTIVYLQKLGISVDCLLHLEPSKPKESENNSYMFQTALHEAIPYLAEAMNIPLINYQFESNSSICIDSNYVPTQNDEIENLYLGVKEVLNKFPQIDSICCGAIASTYQSNRLKNVANRCGLKVLVPLWQKDQKEVLDEIIESNLDVRLVKVCSMGLNQNDIGKSLAQMKEKLLRLNKLCGASVVGEGGEFESFVFDGPSFKKRIEVDFDVITELEDDYAPICYMNIKSIHCIDKN</sequence>
<feature type="domain" description="Diphthamide synthase" evidence="6">
    <location>
        <begin position="4"/>
        <end position="224"/>
    </location>
</feature>
<dbReference type="Proteomes" id="UP001628156">
    <property type="component" value="Unassembled WGS sequence"/>
</dbReference>
<accession>A0ABQ0DS13</accession>
<name>A0ABQ0DS13_9EUKA</name>
<proteinExistence type="predicted"/>
<protein>
    <recommendedName>
        <fullName evidence="2">Diphthine--ammonia ligase</fullName>
        <ecNumber evidence="1">6.3.1.14</ecNumber>
    </recommendedName>
    <alternativeName>
        <fullName evidence="3">Diphthamide synthase</fullName>
    </alternativeName>
    <alternativeName>
        <fullName evidence="4">Diphthamide synthetase</fullName>
    </alternativeName>
</protein>
<gene>
    <name evidence="7" type="ORF">ENUP19_0256G0015</name>
</gene>
<organism evidence="7 8">
    <name type="scientific">Entamoeba nuttalli</name>
    <dbReference type="NCBI Taxonomy" id="412467"/>
    <lineage>
        <taxon>Eukaryota</taxon>
        <taxon>Amoebozoa</taxon>
        <taxon>Evosea</taxon>
        <taxon>Archamoebae</taxon>
        <taxon>Mastigamoebida</taxon>
        <taxon>Entamoebidae</taxon>
        <taxon>Entamoeba</taxon>
    </lineage>
</organism>
<evidence type="ECO:0000256" key="5">
    <source>
        <dbReference type="ARBA" id="ARBA00048108"/>
    </source>
</evidence>
<dbReference type="InterPro" id="IPR030662">
    <property type="entry name" value="DPH6/MJ0570"/>
</dbReference>
<reference evidence="7 8" key="1">
    <citation type="journal article" date="2019" name="PLoS Negl. Trop. Dis.">
        <title>Whole genome sequencing of Entamoeba nuttalli reveals mammalian host-related molecular signatures and a novel octapeptide-repeat surface protein.</title>
        <authorList>
            <person name="Tanaka M."/>
            <person name="Makiuchi T."/>
            <person name="Komiyama T."/>
            <person name="Shiina T."/>
            <person name="Osaki K."/>
            <person name="Tachibana H."/>
        </authorList>
    </citation>
    <scope>NUCLEOTIDE SEQUENCE [LARGE SCALE GENOMIC DNA]</scope>
    <source>
        <strain evidence="7 8">P19-061405</strain>
    </source>
</reference>
<dbReference type="PIRSF" id="PIRSF039123">
    <property type="entry name" value="Diphthamide_synthase"/>
    <property type="match status" value="1"/>
</dbReference>
<dbReference type="PANTHER" id="PTHR12196:SF2">
    <property type="entry name" value="DIPHTHINE--AMMONIA LIGASE"/>
    <property type="match status" value="1"/>
</dbReference>
<evidence type="ECO:0000313" key="7">
    <source>
        <dbReference type="EMBL" id="GAB1225572.1"/>
    </source>
</evidence>
<dbReference type="EMBL" id="BAAFRS010000256">
    <property type="protein sequence ID" value="GAB1225572.1"/>
    <property type="molecule type" value="Genomic_DNA"/>
</dbReference>
<dbReference type="PANTHER" id="PTHR12196">
    <property type="entry name" value="DOMAIN OF UNKNOWN FUNCTION 71 DUF71 -CONTAINING PROTEIN"/>
    <property type="match status" value="1"/>
</dbReference>
<evidence type="ECO:0000256" key="3">
    <source>
        <dbReference type="ARBA" id="ARBA00029814"/>
    </source>
</evidence>
<comment type="catalytic activity">
    <reaction evidence="5">
        <text>diphthine-[translation elongation factor 2] + NH4(+) + ATP = diphthamide-[translation elongation factor 2] + AMP + diphosphate + H(+)</text>
        <dbReference type="Rhea" id="RHEA:19753"/>
        <dbReference type="Rhea" id="RHEA-COMP:10172"/>
        <dbReference type="Rhea" id="RHEA-COMP:10174"/>
        <dbReference type="ChEBI" id="CHEBI:15378"/>
        <dbReference type="ChEBI" id="CHEBI:16692"/>
        <dbReference type="ChEBI" id="CHEBI:28938"/>
        <dbReference type="ChEBI" id="CHEBI:30616"/>
        <dbReference type="ChEBI" id="CHEBI:33019"/>
        <dbReference type="ChEBI" id="CHEBI:82696"/>
        <dbReference type="ChEBI" id="CHEBI:456215"/>
        <dbReference type="EC" id="6.3.1.14"/>
    </reaction>
</comment>
<evidence type="ECO:0000259" key="6">
    <source>
        <dbReference type="Pfam" id="PF01902"/>
    </source>
</evidence>
<dbReference type="SUPFAM" id="SSF52402">
    <property type="entry name" value="Adenine nucleotide alpha hydrolases-like"/>
    <property type="match status" value="1"/>
</dbReference>
<dbReference type="EC" id="6.3.1.14" evidence="1"/>
<keyword evidence="8" id="KW-1185">Reference proteome</keyword>